<dbReference type="OrthoDB" id="8741746at2759"/>
<dbReference type="Gene3D" id="2.60.40.10">
    <property type="entry name" value="Immunoglobulins"/>
    <property type="match status" value="1"/>
</dbReference>
<keyword evidence="8" id="KW-1185">Reference proteome</keyword>
<dbReference type="InterPro" id="IPR015631">
    <property type="entry name" value="CD2/SLAM_rcpt"/>
</dbReference>
<feature type="signal peptide" evidence="7">
    <location>
        <begin position="1"/>
        <end position="23"/>
    </location>
</feature>
<evidence type="ECO:0000256" key="2">
    <source>
        <dbReference type="ARBA" id="ARBA00022729"/>
    </source>
</evidence>
<evidence type="ECO:0000256" key="3">
    <source>
        <dbReference type="ARBA" id="ARBA00023136"/>
    </source>
</evidence>
<keyword evidence="4" id="KW-0325">Glycoprotein</keyword>
<dbReference type="AlphaFoldDB" id="A0A6P6JLB8"/>
<evidence type="ECO:0000256" key="6">
    <source>
        <dbReference type="SAM" id="Phobius"/>
    </source>
</evidence>
<dbReference type="RefSeq" id="XP_026060549.1">
    <property type="nucleotide sequence ID" value="XM_026204764.1"/>
</dbReference>
<dbReference type="PANTHER" id="PTHR12080">
    <property type="entry name" value="SIGNALING LYMPHOCYTIC ACTIVATION MOLECULE"/>
    <property type="match status" value="1"/>
</dbReference>
<evidence type="ECO:0000256" key="4">
    <source>
        <dbReference type="ARBA" id="ARBA00023180"/>
    </source>
</evidence>
<feature type="compositionally biased region" description="Polar residues" evidence="5">
    <location>
        <begin position="306"/>
        <end position="315"/>
    </location>
</feature>
<dbReference type="Proteomes" id="UP000515129">
    <property type="component" value="Chromosome 26"/>
</dbReference>
<protein>
    <submittedName>
        <fullName evidence="9">CD48 antigen-like isoform X2</fullName>
    </submittedName>
</protein>
<evidence type="ECO:0000256" key="7">
    <source>
        <dbReference type="SAM" id="SignalP"/>
    </source>
</evidence>
<gene>
    <name evidence="9" type="primary">LOC113044622</name>
</gene>
<keyword evidence="6" id="KW-0812">Transmembrane</keyword>
<feature type="region of interest" description="Disordered" evidence="5">
    <location>
        <begin position="268"/>
        <end position="315"/>
    </location>
</feature>
<sequence>MSHLKYWMSVSCALFITIGAASGQEEKVYGEVGRSVSFGATSLNPPVSSIIWKQKSELVIKAIEWDEADGVNAPNPRFKDITTLDNTTGQITITTLKSEHSGIYTIDINSKEQGKRFMLEVLPPLPKPVIKIDRPDENSVFVYLICEYSETIIWYNSAGEKLDVKDHIPKGKFITVHKNGHPDDYYTCTIKNEVSEKTSDKVFRRDLFEEGGSPWIVPVVILILILVLIIVFVILYKVWETFHKIVHNNLKDTPCIVILNLLDGKNSEDIQSGEESTKMTNAQPDGEPTDAQPDGEPTDPKPLESGEQNENSPKK</sequence>
<dbReference type="InterPro" id="IPR013783">
    <property type="entry name" value="Ig-like_fold"/>
</dbReference>
<proteinExistence type="predicted"/>
<accession>A0A6P6JLB8</accession>
<comment type="subcellular location">
    <subcellularLocation>
        <location evidence="1">Membrane</location>
    </subcellularLocation>
</comment>
<organism evidence="8 9">
    <name type="scientific">Carassius auratus</name>
    <name type="common">Goldfish</name>
    <dbReference type="NCBI Taxonomy" id="7957"/>
    <lineage>
        <taxon>Eukaryota</taxon>
        <taxon>Metazoa</taxon>
        <taxon>Chordata</taxon>
        <taxon>Craniata</taxon>
        <taxon>Vertebrata</taxon>
        <taxon>Euteleostomi</taxon>
        <taxon>Actinopterygii</taxon>
        <taxon>Neopterygii</taxon>
        <taxon>Teleostei</taxon>
        <taxon>Ostariophysi</taxon>
        <taxon>Cypriniformes</taxon>
        <taxon>Cyprinidae</taxon>
        <taxon>Cyprininae</taxon>
        <taxon>Carassius</taxon>
    </lineage>
</organism>
<keyword evidence="3 6" id="KW-0472">Membrane</keyword>
<evidence type="ECO:0000313" key="9">
    <source>
        <dbReference type="RefSeq" id="XP_026060549.1"/>
    </source>
</evidence>
<evidence type="ECO:0000313" key="8">
    <source>
        <dbReference type="Proteomes" id="UP000515129"/>
    </source>
</evidence>
<dbReference type="GeneID" id="113044622"/>
<name>A0A6P6JLB8_CARAU</name>
<dbReference type="PANTHER" id="PTHR12080:SF48">
    <property type="entry name" value="IMMUNOGLOBULIN SUBTYPE DOMAIN-CONTAINING PROTEIN"/>
    <property type="match status" value="1"/>
</dbReference>
<reference evidence="9" key="1">
    <citation type="submission" date="2025-08" db="UniProtKB">
        <authorList>
            <consortium name="RefSeq"/>
        </authorList>
    </citation>
    <scope>IDENTIFICATION</scope>
    <source>
        <strain evidence="9">Wakin</strain>
        <tissue evidence="9">Muscle</tissue>
    </source>
</reference>
<evidence type="ECO:0000256" key="5">
    <source>
        <dbReference type="SAM" id="MobiDB-lite"/>
    </source>
</evidence>
<feature type="transmembrane region" description="Helical" evidence="6">
    <location>
        <begin position="215"/>
        <end position="236"/>
    </location>
</feature>
<keyword evidence="6" id="KW-1133">Transmembrane helix</keyword>
<feature type="compositionally biased region" description="Polar residues" evidence="5">
    <location>
        <begin position="269"/>
        <end position="283"/>
    </location>
</feature>
<dbReference type="SUPFAM" id="SSF48726">
    <property type="entry name" value="Immunoglobulin"/>
    <property type="match status" value="1"/>
</dbReference>
<keyword evidence="2 7" id="KW-0732">Signal</keyword>
<evidence type="ECO:0000256" key="1">
    <source>
        <dbReference type="ARBA" id="ARBA00004370"/>
    </source>
</evidence>
<dbReference type="InterPro" id="IPR036179">
    <property type="entry name" value="Ig-like_dom_sf"/>
</dbReference>
<dbReference type="GO" id="GO:0016020">
    <property type="term" value="C:membrane"/>
    <property type="evidence" value="ECO:0007669"/>
    <property type="project" value="UniProtKB-SubCell"/>
</dbReference>
<feature type="chain" id="PRO_5028230250" evidence="7">
    <location>
        <begin position="24"/>
        <end position="315"/>
    </location>
</feature>